<dbReference type="Proteomes" id="UP001335720">
    <property type="component" value="Chromosome"/>
</dbReference>
<evidence type="ECO:0000313" key="2">
    <source>
        <dbReference type="EMBL" id="BED92850.1"/>
    </source>
</evidence>
<dbReference type="GO" id="GO:0003677">
    <property type="term" value="F:DNA binding"/>
    <property type="evidence" value="ECO:0007669"/>
    <property type="project" value="InterPro"/>
</dbReference>
<dbReference type="EMBL" id="AP027925">
    <property type="protein sequence ID" value="BED92850.1"/>
    <property type="molecule type" value="Genomic_DNA"/>
</dbReference>
<feature type="domain" description="Transposase IS4-like" evidence="1">
    <location>
        <begin position="76"/>
        <end position="140"/>
    </location>
</feature>
<name>A0AA48L1I6_9FIRM</name>
<evidence type="ECO:0000259" key="1">
    <source>
        <dbReference type="Pfam" id="PF01609"/>
    </source>
</evidence>
<dbReference type="AlphaFoldDB" id="A0AA48L1I6"/>
<dbReference type="GO" id="GO:0006313">
    <property type="term" value="P:DNA transposition"/>
    <property type="evidence" value="ECO:0007669"/>
    <property type="project" value="InterPro"/>
</dbReference>
<sequence>MPAEYGDWRNNHRRFCRWRDKNEWERLLEILIYKPEDNDRRVPFKDFYPHAAGAKVENQDMERIKGAQFQNSPHDMPVRMFVTAGTITDCKFGKKLVTGISADFWLTDKGYDTNEIFEFANSKNMEVVIPPKKNRKIQRPYDKYLYKLRYLVENAFCT</sequence>
<protein>
    <submittedName>
        <fullName evidence="2">IS5 family transposase</fullName>
    </submittedName>
</protein>
<dbReference type="InterPro" id="IPR002559">
    <property type="entry name" value="Transposase_11"/>
</dbReference>
<dbReference type="GO" id="GO:0004803">
    <property type="term" value="F:transposase activity"/>
    <property type="evidence" value="ECO:0007669"/>
    <property type="project" value="InterPro"/>
</dbReference>
<gene>
    <name evidence="2" type="ORF">RsTaC01_0745</name>
</gene>
<dbReference type="Pfam" id="PF01609">
    <property type="entry name" value="DDE_Tnp_1"/>
    <property type="match status" value="1"/>
</dbReference>
<proteinExistence type="predicted"/>
<reference evidence="2" key="1">
    <citation type="journal article" date="2023" name="ISME J.">
        <title>Emergence of putative energy parasites within Clostridia revealed by genome analysis of a novel endosymbiotic clade.</title>
        <authorList>
            <person name="Takahashi K."/>
            <person name="Kuwahara H."/>
            <person name="Horikawa Y."/>
            <person name="Izawa K."/>
            <person name="Kato D."/>
            <person name="Inagaki T."/>
            <person name="Yuki M."/>
            <person name="Ohkuma M."/>
            <person name="Hongoh Y."/>
        </authorList>
    </citation>
    <scope>NUCLEOTIDE SEQUENCE</scope>
    <source>
        <strain evidence="2">RsTa-C01</strain>
    </source>
</reference>
<organism evidence="2">
    <name type="scientific">Candidatus Paraimprobicoccus trichonymphae</name>
    <dbReference type="NCBI Taxonomy" id="3033793"/>
    <lineage>
        <taxon>Bacteria</taxon>
        <taxon>Bacillati</taxon>
        <taxon>Bacillota</taxon>
        <taxon>Clostridia</taxon>
        <taxon>Candidatus Paraimprobicoccus</taxon>
    </lineage>
</organism>
<dbReference type="KEGG" id="ptrh:RsTaC01_0745"/>
<accession>A0AA48L1I6</accession>